<dbReference type="PANTHER" id="PTHR40036:SF1">
    <property type="entry name" value="MACROCIN O-METHYLTRANSFERASE"/>
    <property type="match status" value="1"/>
</dbReference>
<dbReference type="InterPro" id="IPR008884">
    <property type="entry name" value="TylF_MeTrfase"/>
</dbReference>
<dbReference type="Proteomes" id="UP000005143">
    <property type="component" value="Unassembled WGS sequence"/>
</dbReference>
<evidence type="ECO:0000313" key="1">
    <source>
        <dbReference type="EMBL" id="EHN10429.1"/>
    </source>
</evidence>
<gene>
    <name evidence="1" type="ORF">PAI11_27060</name>
</gene>
<proteinExistence type="predicted"/>
<name>H0E7A4_9ACTN</name>
<dbReference type="EC" id="2.1.1.101" evidence="1"/>
<dbReference type="InterPro" id="IPR029063">
    <property type="entry name" value="SAM-dependent_MTases_sf"/>
</dbReference>
<dbReference type="SUPFAM" id="SSF53335">
    <property type="entry name" value="S-adenosyl-L-methionine-dependent methyltransferases"/>
    <property type="match status" value="1"/>
</dbReference>
<keyword evidence="1" id="KW-0489">Methyltransferase</keyword>
<accession>H0E7A4</accession>
<dbReference type="AlphaFoldDB" id="H0E7A4"/>
<evidence type="ECO:0000313" key="2">
    <source>
        <dbReference type="Proteomes" id="UP000005143"/>
    </source>
</evidence>
<dbReference type="PANTHER" id="PTHR40036">
    <property type="entry name" value="MACROCIN O-METHYLTRANSFERASE"/>
    <property type="match status" value="1"/>
</dbReference>
<dbReference type="Gene3D" id="3.40.50.150">
    <property type="entry name" value="Vaccinia Virus protein VP39"/>
    <property type="match status" value="1"/>
</dbReference>
<dbReference type="OrthoDB" id="3826968at2"/>
<keyword evidence="1" id="KW-0808">Transferase</keyword>
<sequence length="284" mass="31813">MTDRSAADAYVELMKGCLTRSLFPEQHEPLRPAPGTWKQRAYEPVRRVLARRGLELVRATPADPTAVEDGRAWPAHAETMVGLRRLDAIADAVRTLDREQVPGDLVETGVWRGGSVIFMRALLRALGDRDRVVWVADSFQGLPKPDVGRWPADASNDLWKHDALAVSQEQVERNFARYGLLDDRVRFLPGWFEDTLPSAPIERIALLRLDGDMYGSTMTALDALYPKLSPGGIVIVDDYGAYPECRRATDDFRREHGIDVPLVQTDWTGVWWRRPGDEGQPAGG</sequence>
<keyword evidence="2" id="KW-1185">Reference proteome</keyword>
<organism evidence="1 2">
    <name type="scientific">Patulibacter medicamentivorans</name>
    <dbReference type="NCBI Taxonomy" id="1097667"/>
    <lineage>
        <taxon>Bacteria</taxon>
        <taxon>Bacillati</taxon>
        <taxon>Actinomycetota</taxon>
        <taxon>Thermoleophilia</taxon>
        <taxon>Solirubrobacterales</taxon>
        <taxon>Patulibacteraceae</taxon>
        <taxon>Patulibacter</taxon>
    </lineage>
</organism>
<reference evidence="1 2" key="1">
    <citation type="journal article" date="2013" name="Biodegradation">
        <title>Quantitative proteomic analysis of ibuprofen-degrading Patulibacter sp. strain I11.</title>
        <authorList>
            <person name="Almeida B."/>
            <person name="Kjeldal H."/>
            <person name="Lolas I."/>
            <person name="Knudsen A.D."/>
            <person name="Carvalho G."/>
            <person name="Nielsen K.L."/>
            <person name="Barreto Crespo M.T."/>
            <person name="Stensballe A."/>
            <person name="Nielsen J.L."/>
        </authorList>
    </citation>
    <scope>NUCLEOTIDE SEQUENCE [LARGE SCALE GENOMIC DNA]</scope>
    <source>
        <strain evidence="1 2">I11</strain>
    </source>
</reference>
<dbReference type="Pfam" id="PF05711">
    <property type="entry name" value="TylF"/>
    <property type="match status" value="1"/>
</dbReference>
<dbReference type="GO" id="GO:0032259">
    <property type="term" value="P:methylation"/>
    <property type="evidence" value="ECO:0007669"/>
    <property type="project" value="UniProtKB-KW"/>
</dbReference>
<dbReference type="PATRIC" id="fig|1097667.3.peg.2686"/>
<dbReference type="RefSeq" id="WP_007576079.1">
    <property type="nucleotide sequence ID" value="NZ_AGUD01000221.1"/>
</dbReference>
<protein>
    <submittedName>
        <fullName evidence="1">Macrocin O-methyltransferase</fullName>
        <ecNumber evidence="1">2.1.1.101</ecNumber>
    </submittedName>
</protein>
<dbReference type="EMBL" id="AGUD01000221">
    <property type="protein sequence ID" value="EHN10429.1"/>
    <property type="molecule type" value="Genomic_DNA"/>
</dbReference>
<comment type="caution">
    <text evidence="1">The sequence shown here is derived from an EMBL/GenBank/DDBJ whole genome shotgun (WGS) entry which is preliminary data.</text>
</comment>
<dbReference type="GO" id="GO:0030769">
    <property type="term" value="F:macrocin O-methyltransferase activity"/>
    <property type="evidence" value="ECO:0007669"/>
    <property type="project" value="UniProtKB-EC"/>
</dbReference>